<dbReference type="Gene3D" id="3.40.50.2000">
    <property type="entry name" value="Glycogen Phosphorylase B"/>
    <property type="match status" value="3"/>
</dbReference>
<proteinExistence type="inferred from homology"/>
<evidence type="ECO:0000313" key="5">
    <source>
        <dbReference type="EMBL" id="KRH67782.1"/>
    </source>
</evidence>
<dbReference type="HOGENOM" id="CLU_001724_2_2_1"/>
<keyword evidence="4" id="KW-0812">Transmembrane</keyword>
<dbReference type="eggNOG" id="KOG1192">
    <property type="taxonomic scope" value="Eukaryota"/>
</dbReference>
<reference evidence="5 6" key="1">
    <citation type="journal article" date="2010" name="Nature">
        <title>Genome sequence of the palaeopolyploid soybean.</title>
        <authorList>
            <person name="Schmutz J."/>
            <person name="Cannon S.B."/>
            <person name="Schlueter J."/>
            <person name="Ma J."/>
            <person name="Mitros T."/>
            <person name="Nelson W."/>
            <person name="Hyten D.L."/>
            <person name="Song Q."/>
            <person name="Thelen J.J."/>
            <person name="Cheng J."/>
            <person name="Xu D."/>
            <person name="Hellsten U."/>
            <person name="May G.D."/>
            <person name="Yu Y."/>
            <person name="Sakurai T."/>
            <person name="Umezawa T."/>
            <person name="Bhattacharyya M.K."/>
            <person name="Sandhu D."/>
            <person name="Valliyodan B."/>
            <person name="Lindquist E."/>
            <person name="Peto M."/>
            <person name="Grant D."/>
            <person name="Shu S."/>
            <person name="Goodstein D."/>
            <person name="Barry K."/>
            <person name="Futrell-Griggs M."/>
            <person name="Abernathy B."/>
            <person name="Du J."/>
            <person name="Tian Z."/>
            <person name="Zhu L."/>
            <person name="Gill N."/>
            <person name="Joshi T."/>
            <person name="Libault M."/>
            <person name="Sethuraman A."/>
            <person name="Zhang X.-C."/>
            <person name="Shinozaki K."/>
            <person name="Nguyen H.T."/>
            <person name="Wing R.A."/>
            <person name="Cregan P."/>
            <person name="Specht J."/>
            <person name="Grimwood J."/>
            <person name="Rokhsar D."/>
            <person name="Stacey G."/>
            <person name="Shoemaker R.C."/>
            <person name="Jackson S.A."/>
        </authorList>
    </citation>
    <scope>NUCLEOTIDE SEQUENCE</scope>
    <source>
        <strain evidence="6">cv. Williams 82</strain>
        <tissue evidence="5">Callus</tissue>
    </source>
</reference>
<dbReference type="FunFam" id="3.40.50.2000:FF:000431">
    <property type="entry name" value="UDP-glycosyltransferase 90A1"/>
    <property type="match status" value="1"/>
</dbReference>
<accession>K7KFV8</accession>
<evidence type="ECO:0000313" key="7">
    <source>
        <dbReference type="Proteomes" id="UP000008827"/>
    </source>
</evidence>
<dbReference type="SUPFAM" id="SSF53756">
    <property type="entry name" value="UDP-Glycosyltransferase/glycogen phosphorylase"/>
    <property type="match status" value="1"/>
</dbReference>
<keyword evidence="2" id="KW-0328">Glycosyltransferase</keyword>
<reference evidence="6" key="2">
    <citation type="submission" date="2018-02" db="UniProtKB">
        <authorList>
            <consortium name="EnsemblPlants"/>
        </authorList>
    </citation>
    <scope>IDENTIFICATION</scope>
    <source>
        <strain evidence="6">Williams 82</strain>
    </source>
</reference>
<dbReference type="InParanoid" id="K7KFV8"/>
<dbReference type="InterPro" id="IPR002213">
    <property type="entry name" value="UDP_glucos_trans"/>
</dbReference>
<evidence type="ECO:0000313" key="6">
    <source>
        <dbReference type="EnsemblPlants" id="KRH67782"/>
    </source>
</evidence>
<dbReference type="EnsemblPlants" id="KRH67782">
    <property type="protein sequence ID" value="KRH67782"/>
    <property type="gene ID" value="GLYMA_03G187100"/>
</dbReference>
<dbReference type="Gramene" id="KRH67782">
    <property type="protein sequence ID" value="KRH67782"/>
    <property type="gene ID" value="GLYMA_03G187100"/>
</dbReference>
<dbReference type="GO" id="GO:0035251">
    <property type="term" value="F:UDP-glucosyltransferase activity"/>
    <property type="evidence" value="ECO:0000318"/>
    <property type="project" value="GO_Central"/>
</dbReference>
<keyword evidence="3" id="KW-0808">Transferase</keyword>
<sequence length="287" mass="32181">MIPSYSTGTSFFKATSLLQQPAEKLFEELTPLASCIVSECLPYATQIVKKINVLRVSFVGVIYFCLLCMHNITTHTVRESITSESECFVLPGIPDKIEITIAQAGQPMNESWKRLMKNLGKLKCLDHLDKAQRGKASIGVSQHLEWLDCQKSGTVIYACLGSLCNLTTPYGWNSTLEAICAGVPMLTRPLFADQFLNEILVVHVLKVGVEIPLTWDKKVEIGVQLKKEDAERAIVKLMYETSESEERRKRVKELAEMAKRAVEKAGSSHSNMTLLIEEIMQKTKRDV</sequence>
<dbReference type="EMBL" id="CM000836">
    <property type="protein sequence ID" value="KRH67782.1"/>
    <property type="molecule type" value="Genomic_DNA"/>
</dbReference>
<keyword evidence="7" id="KW-1185">Reference proteome</keyword>
<protein>
    <recommendedName>
        <fullName evidence="8">UDP-glycosyltransferases domain-containing protein</fullName>
    </recommendedName>
</protein>
<feature type="transmembrane region" description="Helical" evidence="4">
    <location>
        <begin position="53"/>
        <end position="72"/>
    </location>
</feature>
<evidence type="ECO:0000256" key="2">
    <source>
        <dbReference type="ARBA" id="ARBA00022676"/>
    </source>
</evidence>
<evidence type="ECO:0008006" key="8">
    <source>
        <dbReference type="Google" id="ProtNLM"/>
    </source>
</evidence>
<keyword evidence="4" id="KW-0472">Membrane</keyword>
<evidence type="ECO:0000256" key="3">
    <source>
        <dbReference type="ARBA" id="ARBA00022679"/>
    </source>
</evidence>
<organism evidence="5">
    <name type="scientific">Glycine max</name>
    <name type="common">Soybean</name>
    <name type="synonym">Glycine hispida</name>
    <dbReference type="NCBI Taxonomy" id="3847"/>
    <lineage>
        <taxon>Eukaryota</taxon>
        <taxon>Viridiplantae</taxon>
        <taxon>Streptophyta</taxon>
        <taxon>Embryophyta</taxon>
        <taxon>Tracheophyta</taxon>
        <taxon>Spermatophyta</taxon>
        <taxon>Magnoliopsida</taxon>
        <taxon>eudicotyledons</taxon>
        <taxon>Gunneridae</taxon>
        <taxon>Pentapetalae</taxon>
        <taxon>rosids</taxon>
        <taxon>fabids</taxon>
        <taxon>Fabales</taxon>
        <taxon>Fabaceae</taxon>
        <taxon>Papilionoideae</taxon>
        <taxon>50 kb inversion clade</taxon>
        <taxon>NPAAA clade</taxon>
        <taxon>indigoferoid/millettioid clade</taxon>
        <taxon>Phaseoleae</taxon>
        <taxon>Glycine</taxon>
        <taxon>Glycine subgen. Soja</taxon>
    </lineage>
</organism>
<evidence type="ECO:0000256" key="4">
    <source>
        <dbReference type="SAM" id="Phobius"/>
    </source>
</evidence>
<name>K7KFV8_SOYBN</name>
<dbReference type="SMR" id="K7KFV8"/>
<dbReference type="PaxDb" id="3847-GLYMA03G34431.1"/>
<dbReference type="Proteomes" id="UP000008827">
    <property type="component" value="Chromosome 3"/>
</dbReference>
<keyword evidence="4" id="KW-1133">Transmembrane helix</keyword>
<evidence type="ECO:0000256" key="1">
    <source>
        <dbReference type="ARBA" id="ARBA00009995"/>
    </source>
</evidence>
<dbReference type="Pfam" id="PF00201">
    <property type="entry name" value="UDPGT"/>
    <property type="match status" value="1"/>
</dbReference>
<reference evidence="5" key="3">
    <citation type="submission" date="2018-07" db="EMBL/GenBank/DDBJ databases">
        <title>WGS assembly of Glycine max.</title>
        <authorList>
            <person name="Schmutz J."/>
            <person name="Cannon S."/>
            <person name="Schlueter J."/>
            <person name="Ma J."/>
            <person name="Mitros T."/>
            <person name="Nelson W."/>
            <person name="Hyten D."/>
            <person name="Song Q."/>
            <person name="Thelen J."/>
            <person name="Cheng J."/>
            <person name="Xu D."/>
            <person name="Hellsten U."/>
            <person name="May G."/>
            <person name="Yu Y."/>
            <person name="Sakurai T."/>
            <person name="Umezawa T."/>
            <person name="Bhattacharyya M."/>
            <person name="Sandhu D."/>
            <person name="Valliyodan B."/>
            <person name="Lindquist E."/>
            <person name="Peto M."/>
            <person name="Grant D."/>
            <person name="Shu S."/>
            <person name="Goodstein D."/>
            <person name="Barry K."/>
            <person name="Futrell-Griggs M."/>
            <person name="Abernathy B."/>
            <person name="Du J."/>
            <person name="Tian Z."/>
            <person name="Zhu L."/>
            <person name="Gill N."/>
            <person name="Joshi T."/>
            <person name="Libault M."/>
            <person name="Sethuraman A."/>
            <person name="Zhang X."/>
            <person name="Shinozaki K."/>
            <person name="Nguyen H."/>
            <person name="Wing R."/>
            <person name="Cregan P."/>
            <person name="Specht J."/>
            <person name="Grimwood J."/>
            <person name="Rokhsar D."/>
            <person name="Stacey G."/>
            <person name="Shoemaker R."/>
            <person name="Jackson S."/>
        </authorList>
    </citation>
    <scope>NUCLEOTIDE SEQUENCE</scope>
    <source>
        <tissue evidence="5">Callus</tissue>
    </source>
</reference>
<comment type="similarity">
    <text evidence="1">Belongs to the UDP-glycosyltransferase family.</text>
</comment>
<dbReference type="PANTHER" id="PTHR48047">
    <property type="entry name" value="GLYCOSYLTRANSFERASE"/>
    <property type="match status" value="1"/>
</dbReference>
<dbReference type="PANTHER" id="PTHR48047:SF229">
    <property type="entry name" value="UDP-GLYCOSYLTRANSFERASE 73C3-RELATED"/>
    <property type="match status" value="1"/>
</dbReference>
<gene>
    <name evidence="5" type="ORF">GLYMA_03G187100</name>
</gene>
<dbReference type="AlphaFoldDB" id="K7KFV8"/>